<accession>A0A084QEG1</accession>
<sequence>MAGPPAPPGYAPPDESNPQVRPDQRDPWTQEQNPHVWDDVPSRGGQEHYESASFNAQDVPSALRPGGGFAPPNNDSNIWDDQDQPPPPPPLLNRKPVPDASRTSVSRKETNPFLRKKIPEPSNEPVATEAFANLSMSDRYTTTPPTAEPVNQPPPKIVLEDFDEDPWRKTPQPAPQSTSNNSPNLINFAPADEPAWDEVSQVSDSSQMGTGPNRTHPAPPVSSISADLREEQGVWDDLGAPDSGKGKAPQIEAEDVDDWNLIDADPSDATSAHPAAPVQAQPPVPPKDVQDSKDEPSQPGPSASTHPATYPAEEQKPELPPRDVGETPRWVPSREPVDGSSETYQVKNIEWFDSSSAQNPRVSPILVQNANGPCPLVALVNALTMTTPTDIPDTALVQVLRSREQVSLNLLLDAVFDELMSSRRTGSEDALPDVSDLYAFLLSLHTGMNVNPRFIPTPQMINAYKRTSLTHLHPAERGDLIPGTFENTHEMSLYAAFSIPLIHGWLPPRSDPVYEALERQASSYEDAQNLLFRQEELEDKLFSEGPGLTEAEQELYQDIITIKGFLESSATQLTPWGIEVIGKAIRPGTFAILFRNDHFSTLYCHPQTMQLLTLVTDAGYRTHEEVVWESLVDVNGEHTEFFSGSFRMVGTGGTVGGSSDGGPRDGGGEWTTVQGRHGKGRRQADEEALASPTREQEDRDLALALQLQEEEDERHRAAEARRRRESLLSEQYIEQQGRQPAPATTTTTNTSNRGGRRGSTISTATGRTSASGNNDLAGRRTSSNTVSPVTTGTSIPEVRPLVPPRRPNATAPRPVQTGEEAPPPYEQASASPLFEPPMGHPAHASSEALASQQSSQQGSSAGSTNAGRTRIPGQPLGGRRPGGYPGNMAGSNNNGNSGQTRERDCVVM</sequence>
<evidence type="ECO:0000256" key="1">
    <source>
        <dbReference type="SAM" id="MobiDB-lite"/>
    </source>
</evidence>
<feature type="compositionally biased region" description="Pro residues" evidence="1">
    <location>
        <begin position="1"/>
        <end position="11"/>
    </location>
</feature>
<dbReference type="GO" id="GO:0016807">
    <property type="term" value="F:cysteine-type carboxypeptidase activity"/>
    <property type="evidence" value="ECO:0007669"/>
    <property type="project" value="TreeGrafter"/>
</dbReference>
<dbReference type="HOGENOM" id="CLU_007080_1_1_1"/>
<feature type="compositionally biased region" description="Gly residues" evidence="1">
    <location>
        <begin position="875"/>
        <end position="885"/>
    </location>
</feature>
<gene>
    <name evidence="3" type="ORF">S40285_08635</name>
</gene>
<dbReference type="STRING" id="1283841.A0A084QEG1"/>
<dbReference type="EMBL" id="KL660802">
    <property type="protein sequence ID" value="KFA62346.1"/>
    <property type="molecule type" value="Genomic_DNA"/>
</dbReference>
<feature type="region of interest" description="Disordered" evidence="1">
    <location>
        <begin position="653"/>
        <end position="908"/>
    </location>
</feature>
<feature type="compositionally biased region" description="Basic and acidic residues" evidence="1">
    <location>
        <begin position="713"/>
        <end position="727"/>
    </location>
</feature>
<dbReference type="InterPro" id="IPR033979">
    <property type="entry name" value="MINDY_domain"/>
</dbReference>
<feature type="compositionally biased region" description="Polar residues" evidence="1">
    <location>
        <begin position="728"/>
        <end position="738"/>
    </location>
</feature>
<dbReference type="OMA" id="DEIVWET"/>
<dbReference type="InParanoid" id="A0A084QEG1"/>
<evidence type="ECO:0000259" key="2">
    <source>
        <dbReference type="Pfam" id="PF04424"/>
    </source>
</evidence>
<feature type="domain" description="MINDY deubiquitinase" evidence="2">
    <location>
        <begin position="342"/>
        <end position="646"/>
    </location>
</feature>
<dbReference type="GO" id="GO:0005829">
    <property type="term" value="C:cytosol"/>
    <property type="evidence" value="ECO:0007669"/>
    <property type="project" value="TreeGrafter"/>
</dbReference>
<feature type="region of interest" description="Disordered" evidence="1">
    <location>
        <begin position="1"/>
        <end position="341"/>
    </location>
</feature>
<organism evidence="3 4">
    <name type="scientific">Stachybotrys chlorohalonatus (strain IBT 40285)</name>
    <dbReference type="NCBI Taxonomy" id="1283841"/>
    <lineage>
        <taxon>Eukaryota</taxon>
        <taxon>Fungi</taxon>
        <taxon>Dikarya</taxon>
        <taxon>Ascomycota</taxon>
        <taxon>Pezizomycotina</taxon>
        <taxon>Sordariomycetes</taxon>
        <taxon>Hypocreomycetidae</taxon>
        <taxon>Hypocreales</taxon>
        <taxon>Stachybotryaceae</taxon>
        <taxon>Stachybotrys</taxon>
    </lineage>
</organism>
<feature type="compositionally biased region" description="Polar residues" evidence="1">
    <location>
        <begin position="175"/>
        <end position="185"/>
    </location>
</feature>
<dbReference type="Pfam" id="PF04424">
    <property type="entry name" value="MINDY_DUB"/>
    <property type="match status" value="1"/>
</dbReference>
<dbReference type="GO" id="GO:1990380">
    <property type="term" value="F:K48-linked deubiquitinase activity"/>
    <property type="evidence" value="ECO:0007669"/>
    <property type="project" value="InterPro"/>
</dbReference>
<dbReference type="AlphaFoldDB" id="A0A084QEG1"/>
<keyword evidence="4" id="KW-1185">Reference proteome</keyword>
<feature type="compositionally biased region" description="Low complexity" evidence="1">
    <location>
        <begin position="886"/>
        <end position="898"/>
    </location>
</feature>
<proteinExistence type="predicted"/>
<dbReference type="InterPro" id="IPR007518">
    <property type="entry name" value="MINDY"/>
</dbReference>
<feature type="compositionally biased region" description="Low complexity" evidence="1">
    <location>
        <begin position="743"/>
        <end position="773"/>
    </location>
</feature>
<dbReference type="PANTHER" id="PTHR18063">
    <property type="entry name" value="NF-E2 INDUCIBLE PROTEIN"/>
    <property type="match status" value="1"/>
</dbReference>
<protein>
    <recommendedName>
        <fullName evidence="2">MINDY deubiquitinase domain-containing protein</fullName>
    </recommendedName>
</protein>
<dbReference type="Proteomes" id="UP000028524">
    <property type="component" value="Unassembled WGS sequence"/>
</dbReference>
<evidence type="ECO:0000313" key="3">
    <source>
        <dbReference type="EMBL" id="KFA62346.1"/>
    </source>
</evidence>
<feature type="compositionally biased region" description="Polar residues" evidence="1">
    <location>
        <begin position="134"/>
        <end position="145"/>
    </location>
</feature>
<feature type="compositionally biased region" description="Low complexity" evidence="1">
    <location>
        <begin position="844"/>
        <end position="863"/>
    </location>
</feature>
<feature type="compositionally biased region" description="Polar residues" evidence="1">
    <location>
        <begin position="780"/>
        <end position="794"/>
    </location>
</feature>
<feature type="compositionally biased region" description="Basic and acidic residues" evidence="1">
    <location>
        <begin position="36"/>
        <end position="50"/>
    </location>
</feature>
<dbReference type="PANTHER" id="PTHR18063:SF6">
    <property type="entry name" value="UBIQUITIN CARBOXYL-TERMINAL HYDROLASE"/>
    <property type="match status" value="1"/>
</dbReference>
<dbReference type="GO" id="GO:0004843">
    <property type="term" value="F:cysteine-type deubiquitinase activity"/>
    <property type="evidence" value="ECO:0007669"/>
    <property type="project" value="InterPro"/>
</dbReference>
<reference evidence="3 4" key="1">
    <citation type="journal article" date="2014" name="BMC Genomics">
        <title>Comparative genome sequencing reveals chemotype-specific gene clusters in the toxigenic black mold Stachybotrys.</title>
        <authorList>
            <person name="Semeiks J."/>
            <person name="Borek D."/>
            <person name="Otwinowski Z."/>
            <person name="Grishin N.V."/>
        </authorList>
    </citation>
    <scope>NUCLEOTIDE SEQUENCE [LARGE SCALE GENOMIC DNA]</scope>
    <source>
        <strain evidence="3 4">IBT 40285</strain>
    </source>
</reference>
<dbReference type="GO" id="GO:0071944">
    <property type="term" value="C:cell periphery"/>
    <property type="evidence" value="ECO:0007669"/>
    <property type="project" value="TreeGrafter"/>
</dbReference>
<evidence type="ECO:0000313" key="4">
    <source>
        <dbReference type="Proteomes" id="UP000028524"/>
    </source>
</evidence>
<name>A0A084QEG1_STAC4</name>
<feature type="compositionally biased region" description="Polar residues" evidence="1">
    <location>
        <begin position="200"/>
        <end position="213"/>
    </location>
</feature>
<dbReference type="GO" id="GO:0071108">
    <property type="term" value="P:protein K48-linked deubiquitination"/>
    <property type="evidence" value="ECO:0007669"/>
    <property type="project" value="TreeGrafter"/>
</dbReference>
<feature type="compositionally biased region" description="Basic and acidic residues" evidence="1">
    <location>
        <begin position="313"/>
        <end position="326"/>
    </location>
</feature>
<dbReference type="OrthoDB" id="10261212at2759"/>